<evidence type="ECO:0000313" key="5">
    <source>
        <dbReference type="EMBL" id="QEZ69860.1"/>
    </source>
</evidence>
<gene>
    <name evidence="5" type="ORF">D4A35_13580</name>
</gene>
<feature type="domain" description="MurNAc-LAA" evidence="4">
    <location>
        <begin position="141"/>
        <end position="253"/>
    </location>
</feature>
<dbReference type="RefSeq" id="WP_142729781.1">
    <property type="nucleotide sequence ID" value="NZ_BROK01000016.1"/>
</dbReference>
<dbReference type="GO" id="GO:0009253">
    <property type="term" value="P:peptidoglycan catabolic process"/>
    <property type="evidence" value="ECO:0007669"/>
    <property type="project" value="InterPro"/>
</dbReference>
<keyword evidence="2" id="KW-0175">Coiled coil</keyword>
<dbReference type="EMBL" id="CP032452">
    <property type="protein sequence ID" value="QEZ69860.1"/>
    <property type="molecule type" value="Genomic_DNA"/>
</dbReference>
<feature type="region of interest" description="Disordered" evidence="3">
    <location>
        <begin position="44"/>
        <end position="69"/>
    </location>
</feature>
<evidence type="ECO:0000256" key="2">
    <source>
        <dbReference type="SAM" id="Coils"/>
    </source>
</evidence>
<dbReference type="InterPro" id="IPR002508">
    <property type="entry name" value="MurNAc-LAA_cat"/>
</dbReference>
<dbReference type="SMART" id="SM00646">
    <property type="entry name" value="Ami_3"/>
    <property type="match status" value="1"/>
</dbReference>
<evidence type="ECO:0000259" key="4">
    <source>
        <dbReference type="SMART" id="SM00646"/>
    </source>
</evidence>
<dbReference type="GO" id="GO:0008745">
    <property type="term" value="F:N-acetylmuramoyl-L-alanine amidase activity"/>
    <property type="evidence" value="ECO:0007669"/>
    <property type="project" value="InterPro"/>
</dbReference>
<reference evidence="5 6" key="1">
    <citation type="submission" date="2018-09" db="EMBL/GenBank/DDBJ databases">
        <title>A clostridial neurotoxin that targets Anopheles mosquitoes.</title>
        <authorList>
            <person name="Contreras E."/>
            <person name="Masuyer G."/>
            <person name="Qureshi N."/>
            <person name="Chawla S."/>
            <person name="Lim H.L."/>
            <person name="Chen J."/>
            <person name="Stenmark P."/>
            <person name="Gill S."/>
        </authorList>
    </citation>
    <scope>NUCLEOTIDE SEQUENCE [LARGE SCALE GENOMIC DNA]</scope>
    <source>
        <strain evidence="5 6">Cbm</strain>
    </source>
</reference>
<evidence type="ECO:0000256" key="3">
    <source>
        <dbReference type="SAM" id="MobiDB-lite"/>
    </source>
</evidence>
<evidence type="ECO:0000256" key="1">
    <source>
        <dbReference type="ARBA" id="ARBA00022801"/>
    </source>
</evidence>
<dbReference type="PANTHER" id="PTHR30404:SF0">
    <property type="entry name" value="N-ACETYLMURAMOYL-L-ALANINE AMIDASE AMIC"/>
    <property type="match status" value="1"/>
</dbReference>
<evidence type="ECO:0000313" key="6">
    <source>
        <dbReference type="Proteomes" id="UP000326961"/>
    </source>
</evidence>
<organism evidence="5 6">
    <name type="scientific">Paraclostridium bifermentans</name>
    <name type="common">Clostridium bifermentans</name>
    <dbReference type="NCBI Taxonomy" id="1490"/>
    <lineage>
        <taxon>Bacteria</taxon>
        <taxon>Bacillati</taxon>
        <taxon>Bacillota</taxon>
        <taxon>Clostridia</taxon>
        <taxon>Peptostreptococcales</taxon>
        <taxon>Peptostreptococcaceae</taxon>
        <taxon>Paraclostridium</taxon>
    </lineage>
</organism>
<dbReference type="AlphaFoldDB" id="A0A5P3XHM4"/>
<dbReference type="InterPro" id="IPR050695">
    <property type="entry name" value="N-acetylmuramoyl_amidase_3"/>
</dbReference>
<name>A0A5P3XHM4_PARBF</name>
<feature type="coiled-coil region" evidence="2">
    <location>
        <begin position="120"/>
        <end position="147"/>
    </location>
</feature>
<dbReference type="Proteomes" id="UP000326961">
    <property type="component" value="Chromosome"/>
</dbReference>
<accession>A0A5P3XHM4</accession>
<dbReference type="CDD" id="cd02696">
    <property type="entry name" value="MurNAc-LAA"/>
    <property type="match status" value="1"/>
</dbReference>
<sequence length="261" mass="28958">MAKKKKTVKRKRIKKSRLLILVFLLLAIIFSIMFGLKMLAGSTSEDKTKTDSKSNETKTQDNTEIEHLSLDEDKSKGKIKILIDPGHGGNDAGAKGVDGSLEKNISLEIAKKVAGDLSQYEDLEVILTRTEDTYVSLEERSKMANEQGVNMVVSIHLNSESGGRSASGTETYYQSNNIDGSEKLAKSIQDTICLYLDTKNRGIYPSNLEILRETEMPSVLVEAGFISNKEEEKKLSDSSYQNQMAEGIAQGILRYIDSKHK</sequence>
<protein>
    <submittedName>
        <fullName evidence="5">N-acetylmuramoyl-L-alanine amidase</fullName>
    </submittedName>
</protein>
<dbReference type="PANTHER" id="PTHR30404">
    <property type="entry name" value="N-ACETYLMURAMOYL-L-ALANINE AMIDASE"/>
    <property type="match status" value="1"/>
</dbReference>
<proteinExistence type="predicted"/>
<dbReference type="Gene3D" id="3.40.630.40">
    <property type="entry name" value="Zn-dependent exopeptidases"/>
    <property type="match status" value="1"/>
</dbReference>
<dbReference type="Pfam" id="PF01520">
    <property type="entry name" value="Amidase_3"/>
    <property type="match status" value="1"/>
</dbReference>
<keyword evidence="1" id="KW-0378">Hydrolase</keyword>
<dbReference type="GO" id="GO:0030288">
    <property type="term" value="C:outer membrane-bounded periplasmic space"/>
    <property type="evidence" value="ECO:0007669"/>
    <property type="project" value="TreeGrafter"/>
</dbReference>
<dbReference type="SUPFAM" id="SSF53187">
    <property type="entry name" value="Zn-dependent exopeptidases"/>
    <property type="match status" value="1"/>
</dbReference>